<feature type="transmembrane region" description="Helical" evidence="1">
    <location>
        <begin position="326"/>
        <end position="342"/>
    </location>
</feature>
<keyword evidence="3" id="KW-1185">Reference proteome</keyword>
<feature type="transmembrane region" description="Helical" evidence="1">
    <location>
        <begin position="120"/>
        <end position="139"/>
    </location>
</feature>
<comment type="caution">
    <text evidence="2">The sequence shown here is derived from an EMBL/GenBank/DDBJ whole genome shotgun (WGS) entry which is preliminary data.</text>
</comment>
<feature type="transmembrane region" description="Helical" evidence="1">
    <location>
        <begin position="69"/>
        <end position="88"/>
    </location>
</feature>
<evidence type="ECO:0008006" key="4">
    <source>
        <dbReference type="Google" id="ProtNLM"/>
    </source>
</evidence>
<feature type="transmembrane region" description="Helical" evidence="1">
    <location>
        <begin position="279"/>
        <end position="296"/>
    </location>
</feature>
<feature type="transmembrane region" description="Helical" evidence="1">
    <location>
        <begin position="145"/>
        <end position="163"/>
    </location>
</feature>
<name>A0ABR8ZDR2_9FLAO</name>
<keyword evidence="1" id="KW-0472">Membrane</keyword>
<reference evidence="2 3" key="1">
    <citation type="submission" date="2020-09" db="EMBL/GenBank/DDBJ databases">
        <title>Genome seq and assembly of Chryseobacterium sp.</title>
        <authorList>
            <person name="Chhetri G."/>
        </authorList>
    </citation>
    <scope>NUCLEOTIDE SEQUENCE [LARGE SCALE GENOMIC DNA]</scope>
    <source>
        <strain evidence="2 3">GCR10</strain>
    </source>
</reference>
<protein>
    <recommendedName>
        <fullName evidence="4">Glycosyltransferase RgtA/B/C/D-like domain-containing protein</fullName>
    </recommendedName>
</protein>
<feature type="transmembrane region" description="Helical" evidence="1">
    <location>
        <begin position="14"/>
        <end position="36"/>
    </location>
</feature>
<keyword evidence="1" id="KW-1133">Transmembrane helix</keyword>
<organism evidence="2 3">
    <name type="scientific">Chryseobacterium caseinilyticum</name>
    <dbReference type="NCBI Taxonomy" id="2771428"/>
    <lineage>
        <taxon>Bacteria</taxon>
        <taxon>Pseudomonadati</taxon>
        <taxon>Bacteroidota</taxon>
        <taxon>Flavobacteriia</taxon>
        <taxon>Flavobacteriales</taxon>
        <taxon>Weeksellaceae</taxon>
        <taxon>Chryseobacterium group</taxon>
        <taxon>Chryseobacterium</taxon>
    </lineage>
</organism>
<feature type="transmembrane region" description="Helical" evidence="1">
    <location>
        <begin position="249"/>
        <end position="273"/>
    </location>
</feature>
<proteinExistence type="predicted"/>
<feature type="transmembrane region" description="Helical" evidence="1">
    <location>
        <begin position="207"/>
        <end position="228"/>
    </location>
</feature>
<evidence type="ECO:0000313" key="2">
    <source>
        <dbReference type="EMBL" id="MBD8083400.1"/>
    </source>
</evidence>
<sequence>MMSNLKSPAISKSFSFQAIIYFIFYVLSGILLINITEHPVPEFQGKIFGDGQYYYNMSRDINHFVGSPWGYRVGLPFIIYLLHTVTSVDIQKLYLISQLMFFGTFLTVLHFWIKRKFELTLLQTLLVTFTFVFSYAGYFNLHVDVSIGLVESLFLLLGVICILDQRMLSFFMIILISSFFKETIGVFLIGTYILYNFKLNDLSWLKNAGIAVVLYAGVFILLRSGIFFENQNSYLQYYSDVKKELADRNYLKLIVQIIVSLGFLWAVVPLVFIKLWNTRYINLSVFIAIALAQIIVATDVYRMVSVSMTVILIYYALVIKNYNPKIYTLIFILNILFFFIYNNRYYRYLDFI</sequence>
<keyword evidence="1" id="KW-0812">Transmembrane</keyword>
<gene>
    <name evidence="2" type="ORF">IC610_13350</name>
</gene>
<dbReference type="RefSeq" id="WP_191737319.1">
    <property type="nucleotide sequence ID" value="NZ_JACYFS010000004.1"/>
</dbReference>
<dbReference type="EMBL" id="JACYFS010000004">
    <property type="protein sequence ID" value="MBD8083400.1"/>
    <property type="molecule type" value="Genomic_DNA"/>
</dbReference>
<feature type="transmembrane region" description="Helical" evidence="1">
    <location>
        <begin position="94"/>
        <end position="113"/>
    </location>
</feature>
<feature type="transmembrane region" description="Helical" evidence="1">
    <location>
        <begin position="170"/>
        <end position="195"/>
    </location>
</feature>
<feature type="transmembrane region" description="Helical" evidence="1">
    <location>
        <begin position="303"/>
        <end position="320"/>
    </location>
</feature>
<dbReference type="Proteomes" id="UP000637299">
    <property type="component" value="Unassembled WGS sequence"/>
</dbReference>
<evidence type="ECO:0000256" key="1">
    <source>
        <dbReference type="SAM" id="Phobius"/>
    </source>
</evidence>
<accession>A0ABR8ZDR2</accession>
<evidence type="ECO:0000313" key="3">
    <source>
        <dbReference type="Proteomes" id="UP000637299"/>
    </source>
</evidence>